<feature type="domain" description="SEC7" evidence="2">
    <location>
        <begin position="811"/>
        <end position="988"/>
    </location>
</feature>
<feature type="compositionally biased region" description="Acidic residues" evidence="1">
    <location>
        <begin position="1152"/>
        <end position="1167"/>
    </location>
</feature>
<dbReference type="OrthoDB" id="10258608at2759"/>
<dbReference type="Proteomes" id="UP000030693">
    <property type="component" value="Unassembled WGS sequence"/>
</dbReference>
<dbReference type="GO" id="GO:0012505">
    <property type="term" value="C:endomembrane system"/>
    <property type="evidence" value="ECO:0007669"/>
    <property type="project" value="UniProtKB-ARBA"/>
</dbReference>
<feature type="region of interest" description="Disordered" evidence="1">
    <location>
        <begin position="1679"/>
        <end position="1707"/>
    </location>
</feature>
<dbReference type="PANTHER" id="PTHR10663">
    <property type="entry name" value="GUANYL-NUCLEOTIDE EXCHANGE FACTOR"/>
    <property type="match status" value="1"/>
</dbReference>
<feature type="compositionally biased region" description="Low complexity" evidence="1">
    <location>
        <begin position="1649"/>
        <end position="1667"/>
    </location>
</feature>
<dbReference type="InterPro" id="IPR000904">
    <property type="entry name" value="Sec7_dom"/>
</dbReference>
<feature type="compositionally biased region" description="Pro residues" evidence="1">
    <location>
        <begin position="2499"/>
        <end position="2513"/>
    </location>
</feature>
<dbReference type="PROSITE" id="PS50190">
    <property type="entry name" value="SEC7"/>
    <property type="match status" value="1"/>
</dbReference>
<dbReference type="EMBL" id="KB932204">
    <property type="protein sequence ID" value="KCV70821.1"/>
    <property type="molecule type" value="Genomic_DNA"/>
</dbReference>
<feature type="region of interest" description="Disordered" evidence="1">
    <location>
        <begin position="2319"/>
        <end position="2339"/>
    </location>
</feature>
<feature type="region of interest" description="Disordered" evidence="1">
    <location>
        <begin position="2458"/>
        <end position="2486"/>
    </location>
</feature>
<accession>A0A058Z9M9</accession>
<feature type="region of interest" description="Disordered" evidence="1">
    <location>
        <begin position="1076"/>
        <end position="1118"/>
    </location>
</feature>
<dbReference type="Gene3D" id="1.10.220.20">
    <property type="match status" value="1"/>
</dbReference>
<protein>
    <recommendedName>
        <fullName evidence="2">SEC7 domain-containing protein</fullName>
    </recommendedName>
</protein>
<feature type="region of interest" description="Disordered" evidence="1">
    <location>
        <begin position="2393"/>
        <end position="2439"/>
    </location>
</feature>
<evidence type="ECO:0000313" key="3">
    <source>
        <dbReference type="EMBL" id="KCV70821.1"/>
    </source>
</evidence>
<dbReference type="Pfam" id="PF01369">
    <property type="entry name" value="Sec7"/>
    <property type="match status" value="1"/>
</dbReference>
<dbReference type="RefSeq" id="XP_009495337.1">
    <property type="nucleotide sequence ID" value="XM_009497062.1"/>
</dbReference>
<dbReference type="Gene3D" id="1.10.1000.11">
    <property type="entry name" value="Arf Nucleotide-binding Site Opener,domain 2"/>
    <property type="match status" value="1"/>
</dbReference>
<feature type="region of interest" description="Disordered" evidence="1">
    <location>
        <begin position="1558"/>
        <end position="1640"/>
    </location>
</feature>
<dbReference type="PANTHER" id="PTHR10663:SF388">
    <property type="entry name" value="GOLGI-SPECIFIC BREFELDIN A-RESISTANCE GUANINE NUCLEOTIDE EXCHANGE FACTOR 1"/>
    <property type="match status" value="1"/>
</dbReference>
<proteinExistence type="predicted"/>
<feature type="region of interest" description="Disordered" evidence="1">
    <location>
        <begin position="1138"/>
        <end position="1173"/>
    </location>
</feature>
<feature type="compositionally biased region" description="Pro residues" evidence="1">
    <location>
        <begin position="2650"/>
        <end position="2663"/>
    </location>
</feature>
<dbReference type="InterPro" id="IPR035999">
    <property type="entry name" value="Sec7_dom_sf"/>
</dbReference>
<feature type="compositionally biased region" description="Low complexity" evidence="1">
    <location>
        <begin position="1601"/>
        <end position="1618"/>
    </location>
</feature>
<dbReference type="GO" id="GO:0032012">
    <property type="term" value="P:regulation of ARF protein signal transduction"/>
    <property type="evidence" value="ECO:0007669"/>
    <property type="project" value="InterPro"/>
</dbReference>
<dbReference type="SMART" id="SM00222">
    <property type="entry name" value="Sec7"/>
    <property type="match status" value="1"/>
</dbReference>
<feature type="compositionally biased region" description="Low complexity" evidence="1">
    <location>
        <begin position="1571"/>
        <end position="1584"/>
    </location>
</feature>
<dbReference type="GeneID" id="20527903"/>
<dbReference type="STRING" id="691883.A0A058Z9M9"/>
<reference evidence="3" key="1">
    <citation type="submission" date="2013-04" db="EMBL/GenBank/DDBJ databases">
        <title>The Genome Sequence of Fonticula alba ATCC 38817.</title>
        <authorList>
            <consortium name="The Broad Institute Genomics Platform"/>
            <person name="Russ C."/>
            <person name="Cuomo C."/>
            <person name="Burger G."/>
            <person name="Gray M.W."/>
            <person name="Holland P.W.H."/>
            <person name="King N."/>
            <person name="Lang F.B.F."/>
            <person name="Roger A.J."/>
            <person name="Ruiz-Trillo I."/>
            <person name="Brown M."/>
            <person name="Walker B."/>
            <person name="Young S."/>
            <person name="Zeng Q."/>
            <person name="Gargeya S."/>
            <person name="Fitzgerald M."/>
            <person name="Haas B."/>
            <person name="Abouelleil A."/>
            <person name="Allen A.W."/>
            <person name="Alvarado L."/>
            <person name="Arachchi H.M."/>
            <person name="Berlin A.M."/>
            <person name="Chapman S.B."/>
            <person name="Gainer-Dewar J."/>
            <person name="Goldberg J."/>
            <person name="Griggs A."/>
            <person name="Gujja S."/>
            <person name="Hansen M."/>
            <person name="Howarth C."/>
            <person name="Imamovic A."/>
            <person name="Ireland A."/>
            <person name="Larimer J."/>
            <person name="McCowan C."/>
            <person name="Murphy C."/>
            <person name="Pearson M."/>
            <person name="Poon T.W."/>
            <person name="Priest M."/>
            <person name="Roberts A."/>
            <person name="Saif S."/>
            <person name="Shea T."/>
            <person name="Sisk P."/>
            <person name="Sykes S."/>
            <person name="Wortman J."/>
            <person name="Nusbaum C."/>
            <person name="Birren B."/>
        </authorList>
    </citation>
    <scope>NUCLEOTIDE SEQUENCE [LARGE SCALE GENOMIC DNA]</scope>
    <source>
        <strain evidence="3">ATCC 38817</strain>
    </source>
</reference>
<feature type="region of interest" description="Disordered" evidence="1">
    <location>
        <begin position="1648"/>
        <end position="1667"/>
    </location>
</feature>
<dbReference type="GO" id="GO:0016192">
    <property type="term" value="P:vesicle-mediated transport"/>
    <property type="evidence" value="ECO:0007669"/>
    <property type="project" value="UniProtKB-ARBA"/>
</dbReference>
<dbReference type="SUPFAM" id="SSF48425">
    <property type="entry name" value="Sec7 domain"/>
    <property type="match status" value="1"/>
</dbReference>
<dbReference type="GO" id="GO:0005737">
    <property type="term" value="C:cytoplasm"/>
    <property type="evidence" value="ECO:0007669"/>
    <property type="project" value="UniProtKB-ARBA"/>
</dbReference>
<dbReference type="InterPro" id="IPR023394">
    <property type="entry name" value="Sec7_C_sf"/>
</dbReference>
<gene>
    <name evidence="3" type="ORF">H696_03178</name>
</gene>
<sequence length="2663" mass="278399">MSLATIPQISAEWTQVLLGEAASVLSALRTAMATHRDYGTLHVLSQRLEALKADVELHRDYDFMAQRVCVNHCRVCSPAGGPPWPGQPGGLPSWPVCLNGPLTTLLEPFLCCLERGQAPAGVAVSVLGSLERLLTAGLLRAGPTPFFCLASSQAPFALLHQRMQQSSALLAVCGILSRHTLDSEDFLASEAVLLHITQVLRAVCAVSEQTLTEASAGLDTYLQLLHGHWAFGAAHVPLPADVGCLTDAGLSQALVICLSIVTHLRLSEFVRQSAESTLHALVRHMGRRLRFFVLVSSRVGNPCSQAILKDPAASGASPSGRPAPMAGSCACPDDYHFDEVLLATQMDRAFHFGGAGPSGPVTIVPSEPTLPVATAGADAGGGLAAMPGCAGGTPAPESRAAVRSSYQTRDGVTPRDGIVHTSSMAFDFYERPVSTWFADLFDRLLEGEAGARAIAERVRPQARPPGLFCGSLAAVFVLLRYCEAFINPAELHSTDTLRLLGLNMLCALFEAGADALGQLRLLAHARLPQVMKHLFGLLGAAGVGGLGGAGPGGGGVLGVAGGLGGAGPGPSPSGPKSDRAAVLLAMASRCLQLLFHANPRRLRTYRIFFLKSAARRFRDPDCPGDVKLAFLELLRALLVDIPFQAASDPRDTILRPMYPEQALFVNVDCVLGLENVFTTCLQAVSEFASPPAGPGVGRPEDRLKLQLVAESIIQLLLRRLVFRSRSRAGTGAIATSAVDVAAYNRDLFDPLTHAAGLAHFATFDPTSRADPAGGPARSPDGQMVEYLLVHARVQKLWLLHAAGIFHESTHKNALQRLHERGVISSVDDHQEVARLLHLMGFALDKKHLGAFLRHGDNQPILKAFLEQIDFANLRLDHALRRTVEYFHIFGETQVIDRVLQTLSQVYLSQQEPIPGTSDAATAQGVTVHVDGAYILLFSIMMLNTDQHRPDLKQRMTVEAFLSNNRGINNGEDFPKEFLTQIYHDIKNDEIKYPEHWDNSLTDDLNWGLATRAPASEDILRFVDADDLSLLCDANLLMAIGPALVDSLAAIVHRLGSSRAGAGIFDHPALRASTRKNLGAGSAHGGAGPAGSGTSVPVGFHHNHHLTPGPTFVQAGSSRLPPDEPAFWDACYQGYLSAQPGLDEPAAGPSGPELDEDNWQDPASDEDAAAMAADPTTAMATTAGAKSTTVASASPSISATSPSAPEALSPVARVLKLLEDLSDIAAEFENTFLFSRVINHLAIFSSLLPLSVSYLPPPEAPSPPKDVVLVSLSQPLEPISQVMPPLSQVNDEDLLGWLRDRGANRERRLARFGAASDGICRMSAWLLFSQIRKHPSIAIRDLSSFTLALVCMQSLYSPLRALPPGLQATKDIYRLTFNLPAVSTYEATICQRVSAWQTLVSQRNASRAPSSGEFLWSALSFFYSSDTPKASSPAGSRGTSLSGDPDAAADASAAAGAAAGNAATYALYPALPASAGNDRTLSEDANGQLEGAAADKTRRIVATWDLGGLLSQLSQTLVSALRGSGHRSSLDLDDLLAVLRALCAAVRGRLSPCGVLTPARKLAAGPGAGKKSSMGRSQSRSRASSGYLPRLAGETVPGGSGPSSDASSASSSSLALSGAETLPDLPPSQQSTARPGSPRPELQVVVSDVPPATGADSPPAGGAPAPPEMLALPMASIETVEVSTSAEPAASPGAASPTGAGSSSTASSSCSSLAATKALASGPAPGAGLSPAHDDFAPFVSPFDLDLIPEGGAALVDGEPGAPAAASAKVPALDFVLVQQSFDEPAAAFFLEQVYHLVSATAALPDPSTPGQPLIFRTWPVVQQLFVDVLSSGTPDGQPDADADAALEWPAGLVDRVLFCYSVLLEECLLPLAAAHRPHLAPASFATFLEALRARGIAQRFKPLVAASLHRLLSRHRDVLLRPTDSATPAAGLAPCPNIRLPLLELLQAVCDDPLAASHILALLEETLSSQATSAGFFDPTAGPPVSDRHAFHYGNVPDTLSMTIGLLLGISLGSLPMAGTSSGSTTLPAMPPGTLDIQPPGLGERFATPARRSMVALALLSQVHDRLSTIAPLALGFDEIFRRYQLPILSGLSLNSFQTDCLVRREAVTHLESCVLSKSSVQPSLSWRPSSPDPSDEPPAASQPTRAPLSSDVYSACLNKLLFPLVDGLALSSPDAFIDAACSFARTPAGPLKAAWRATARSDGDQLGEQRVRLTKILETFFLKYLAILSWRPDFPDLWQAVLRRFSAYVQQPGAHLALGSMAPGAGGGPSGSAANDHLLDKVPESVKNMILVMNALGVLVPPSPVPGHDAAVLAQLQHPASDGGPGTGTSAAPGQHPCPRPDVWHATWEVIARAFPRLMDSLGPLWSQAEAATAAATATATTMTATMTAARPTSPAPLAANGASMEAPSGSGHAPVAAMAPAQPPVAAPPSAEVASNPGQTLVSAGHVARVSADGPLEQQPQLPQQPPQLQQQQPHLTNAPHLSPKADISQSADLLVAPPPSGPPAAGPPPGMMVALPSNAAINMAQAPGMMPAPAADATAGPQLLPMSAPTMVAPPPPVSAHAPAPVAFMPPVPGNVAPNGVYFPIPMMPPNSSPYPLPVGVPQFVPYLAPAQPAQHPQQLPHAAGVNSMVAPPPLPQAMLGSTGQLPVPPPPPPPASQGQ</sequence>
<organism evidence="3">
    <name type="scientific">Fonticula alba</name>
    <name type="common">Slime mold</name>
    <dbReference type="NCBI Taxonomy" id="691883"/>
    <lineage>
        <taxon>Eukaryota</taxon>
        <taxon>Rotosphaerida</taxon>
        <taxon>Fonticulaceae</taxon>
        <taxon>Fonticula</taxon>
    </lineage>
</organism>
<dbReference type="CDD" id="cd00171">
    <property type="entry name" value="Sec7"/>
    <property type="match status" value="1"/>
</dbReference>
<name>A0A058Z9M9_FONAL</name>
<feature type="region of interest" description="Disordered" evidence="1">
    <location>
        <begin position="2122"/>
        <end position="2147"/>
    </location>
</feature>
<feature type="region of interest" description="Disordered" evidence="1">
    <location>
        <begin position="2495"/>
        <end position="2514"/>
    </location>
</feature>
<dbReference type="eggNOG" id="KOG0928">
    <property type="taxonomic scope" value="Eukaryota"/>
</dbReference>
<dbReference type="GO" id="GO:0005085">
    <property type="term" value="F:guanyl-nucleotide exchange factor activity"/>
    <property type="evidence" value="ECO:0007669"/>
    <property type="project" value="InterPro"/>
</dbReference>
<keyword evidence="4" id="KW-1185">Reference proteome</keyword>
<evidence type="ECO:0000256" key="1">
    <source>
        <dbReference type="SAM" id="MobiDB-lite"/>
    </source>
</evidence>
<evidence type="ECO:0000313" key="4">
    <source>
        <dbReference type="Proteomes" id="UP000030693"/>
    </source>
</evidence>
<feature type="compositionally biased region" description="Low complexity" evidence="1">
    <location>
        <begin position="1682"/>
        <end position="1707"/>
    </location>
</feature>
<feature type="compositionally biased region" description="Gly residues" evidence="1">
    <location>
        <begin position="1081"/>
        <end position="1090"/>
    </location>
</feature>
<evidence type="ECO:0000259" key="2">
    <source>
        <dbReference type="PROSITE" id="PS50190"/>
    </source>
</evidence>
<feature type="region of interest" description="Disordered" evidence="1">
    <location>
        <begin position="2628"/>
        <end position="2663"/>
    </location>
</feature>
<feature type="compositionally biased region" description="Low complexity" evidence="1">
    <location>
        <begin position="2458"/>
        <end position="2476"/>
    </location>
</feature>